<keyword evidence="5 7" id="KW-0457">Lysine biosynthesis</keyword>
<dbReference type="InterPro" id="IPR018357">
    <property type="entry name" value="Hexapep_transf_CS"/>
</dbReference>
<dbReference type="GO" id="GO:0019877">
    <property type="term" value="P:diaminopimelate biosynthetic process"/>
    <property type="evidence" value="ECO:0007669"/>
    <property type="project" value="UniProtKB-UniRule"/>
</dbReference>
<dbReference type="EC" id="2.3.1.89" evidence="7"/>
<dbReference type="NCBIfam" id="TIGR03532">
    <property type="entry name" value="DapD_Ac"/>
    <property type="match status" value="1"/>
</dbReference>
<name>A0A1V4IGR2_9CLOT</name>
<sequence>MQYNLTDPYEIARYIKDAKKSTPVKVYVNGDLSDCDFSNIESYGSDNFFILFGESSEILPFIEKYKDKIKHFRLENDRRNSAIPTLDLLKIDARIEPGAIIRDKVIIGKNAVIMMGAVINIGAEIGEGTMIDMNAVVGARGKLGKRVHLGAGAVVAGVLEPPSKSPCEIGDDVLIGGNSVILEGVKIGNRSVVAAGSVVTEDVPEGVVVAGSPAKIVKYVDDKTKNKTQILDDLRK</sequence>
<dbReference type="OrthoDB" id="9788080at2"/>
<keyword evidence="3 7" id="KW-0677">Repeat</keyword>
<dbReference type="InterPro" id="IPR050179">
    <property type="entry name" value="Trans_hexapeptide_repeat"/>
</dbReference>
<dbReference type="Gene3D" id="2.160.10.10">
    <property type="entry name" value="Hexapeptide repeat proteins"/>
    <property type="match status" value="1"/>
</dbReference>
<dbReference type="RefSeq" id="WP_079426773.1">
    <property type="nucleotide sequence ID" value="NZ_MZGV01000051.1"/>
</dbReference>
<feature type="domain" description="2,3,4,5-tetrahydropyridine-2,6-dicarboxylate N-acetyltransferase N-terminal" evidence="8">
    <location>
        <begin position="6"/>
        <end position="88"/>
    </location>
</feature>
<dbReference type="InterPro" id="IPR019873">
    <property type="entry name" value="DapH"/>
</dbReference>
<dbReference type="Pfam" id="PF08503">
    <property type="entry name" value="DapH_N"/>
    <property type="match status" value="1"/>
</dbReference>
<evidence type="ECO:0000256" key="4">
    <source>
        <dbReference type="ARBA" id="ARBA00022915"/>
    </source>
</evidence>
<dbReference type="STRING" id="1450648.CLORY_34500"/>
<evidence type="ECO:0000256" key="6">
    <source>
        <dbReference type="ARBA" id="ARBA00023315"/>
    </source>
</evidence>
<evidence type="ECO:0000256" key="5">
    <source>
        <dbReference type="ARBA" id="ARBA00023154"/>
    </source>
</evidence>
<dbReference type="GO" id="GO:0009089">
    <property type="term" value="P:lysine biosynthetic process via diaminopimelate"/>
    <property type="evidence" value="ECO:0007669"/>
    <property type="project" value="UniProtKB-UniRule"/>
</dbReference>
<evidence type="ECO:0000313" key="9">
    <source>
        <dbReference type="EMBL" id="OPJ59040.1"/>
    </source>
</evidence>
<dbReference type="UniPathway" id="UPA00034">
    <property type="reaction ID" value="UER00022"/>
</dbReference>
<dbReference type="InterPro" id="IPR013710">
    <property type="entry name" value="DapH_N"/>
</dbReference>
<evidence type="ECO:0000259" key="8">
    <source>
        <dbReference type="Pfam" id="PF08503"/>
    </source>
</evidence>
<dbReference type="GO" id="GO:0047200">
    <property type="term" value="F:tetrahydrodipicolinate N-acetyltransferase activity"/>
    <property type="evidence" value="ECO:0007669"/>
    <property type="project" value="UniProtKB-UniRule"/>
</dbReference>
<dbReference type="HAMAP" id="MF_01691">
    <property type="entry name" value="DapH"/>
    <property type="match status" value="1"/>
</dbReference>
<accession>A0A1V4IGR2</accession>
<dbReference type="EMBL" id="MZGV01000051">
    <property type="protein sequence ID" value="OPJ59040.1"/>
    <property type="molecule type" value="Genomic_DNA"/>
</dbReference>
<dbReference type="PANTHER" id="PTHR43300">
    <property type="entry name" value="ACETYLTRANSFERASE"/>
    <property type="match status" value="1"/>
</dbReference>
<keyword evidence="6 7" id="KW-0012">Acyltransferase</keyword>
<reference evidence="9 10" key="1">
    <citation type="submission" date="2017-03" db="EMBL/GenBank/DDBJ databases">
        <title>Genome sequence of Clostridium oryzae DSM 28571.</title>
        <authorList>
            <person name="Poehlein A."/>
            <person name="Daniel R."/>
        </authorList>
    </citation>
    <scope>NUCLEOTIDE SEQUENCE [LARGE SCALE GENOMIC DNA]</scope>
    <source>
        <strain evidence="9 10">DSM 28571</strain>
    </source>
</reference>
<comment type="function">
    <text evidence="7">Catalyzes the transfer of an acetyl group from acetyl-CoA to tetrahydrodipicolinate.</text>
</comment>
<evidence type="ECO:0000256" key="7">
    <source>
        <dbReference type="HAMAP-Rule" id="MF_01691"/>
    </source>
</evidence>
<keyword evidence="1 7" id="KW-0028">Amino-acid biosynthesis</keyword>
<comment type="pathway">
    <text evidence="7">Amino-acid biosynthesis; L-lysine biosynthesis via DAP pathway; LL-2,6-diaminopimelate from (S)-tetrahydrodipicolinate (acetylase route): step 1/3.</text>
</comment>
<evidence type="ECO:0000256" key="2">
    <source>
        <dbReference type="ARBA" id="ARBA00022679"/>
    </source>
</evidence>
<evidence type="ECO:0000256" key="1">
    <source>
        <dbReference type="ARBA" id="ARBA00022605"/>
    </source>
</evidence>
<comment type="catalytic activity">
    <reaction evidence="7">
        <text>(S)-2,3,4,5-tetrahydrodipicolinate + acetyl-CoA + H2O = L-2-acetamido-6-oxoheptanedioate + CoA</text>
        <dbReference type="Rhea" id="RHEA:13085"/>
        <dbReference type="ChEBI" id="CHEBI:15377"/>
        <dbReference type="ChEBI" id="CHEBI:16845"/>
        <dbReference type="ChEBI" id="CHEBI:57287"/>
        <dbReference type="ChEBI" id="CHEBI:57288"/>
        <dbReference type="ChEBI" id="CHEBI:58117"/>
        <dbReference type="EC" id="2.3.1.89"/>
    </reaction>
</comment>
<comment type="similarity">
    <text evidence="7">Belongs to the transferase hexapeptide repeat family. DapH subfamily.</text>
</comment>
<dbReference type="InterPro" id="IPR011004">
    <property type="entry name" value="Trimer_LpxA-like_sf"/>
</dbReference>
<evidence type="ECO:0000313" key="10">
    <source>
        <dbReference type="Proteomes" id="UP000190080"/>
    </source>
</evidence>
<protein>
    <recommendedName>
        <fullName evidence="7">2,3,4,5-tetrahydropyridine-2,6-dicarboxylate N-acetyltransferase</fullName>
        <ecNumber evidence="7">2.3.1.89</ecNumber>
    </recommendedName>
    <alternativeName>
        <fullName evidence="7">Tetrahydrodipicolinate N-acetyltransferase</fullName>
        <shortName evidence="7">THP acetyltransferase</shortName>
        <shortName evidence="7">Tetrahydropicolinate acetylase</shortName>
    </alternativeName>
</protein>
<dbReference type="Gene3D" id="3.30.70.250">
    <property type="entry name" value="Malonyl-CoA ACP transacylase, ACP-binding"/>
    <property type="match status" value="1"/>
</dbReference>
<evidence type="ECO:0000256" key="3">
    <source>
        <dbReference type="ARBA" id="ARBA00022737"/>
    </source>
</evidence>
<organism evidence="9 10">
    <name type="scientific">Clostridium oryzae</name>
    <dbReference type="NCBI Taxonomy" id="1450648"/>
    <lineage>
        <taxon>Bacteria</taxon>
        <taxon>Bacillati</taxon>
        <taxon>Bacillota</taxon>
        <taxon>Clostridia</taxon>
        <taxon>Eubacteriales</taxon>
        <taxon>Clostridiaceae</taxon>
        <taxon>Clostridium</taxon>
    </lineage>
</organism>
<comment type="caution">
    <text evidence="9">The sequence shown here is derived from an EMBL/GenBank/DDBJ whole genome shotgun (WGS) entry which is preliminary data.</text>
</comment>
<dbReference type="AlphaFoldDB" id="A0A1V4IGR2"/>
<dbReference type="Pfam" id="PF00132">
    <property type="entry name" value="Hexapep"/>
    <property type="match status" value="2"/>
</dbReference>
<dbReference type="InterPro" id="IPR001451">
    <property type="entry name" value="Hexapep"/>
</dbReference>
<proteinExistence type="inferred from homology"/>
<keyword evidence="10" id="KW-1185">Reference proteome</keyword>
<keyword evidence="4 7" id="KW-0220">Diaminopimelate biosynthesis</keyword>
<dbReference type="CDD" id="cd03350">
    <property type="entry name" value="LbH_THP_succinylT"/>
    <property type="match status" value="1"/>
</dbReference>
<dbReference type="SUPFAM" id="SSF51161">
    <property type="entry name" value="Trimeric LpxA-like enzymes"/>
    <property type="match status" value="1"/>
</dbReference>
<keyword evidence="2 7" id="KW-0808">Transferase</keyword>
<gene>
    <name evidence="9" type="primary">dapH_1</name>
    <name evidence="7" type="synonym">dapH</name>
    <name evidence="9" type="ORF">CLORY_34500</name>
</gene>
<dbReference type="PROSITE" id="PS00101">
    <property type="entry name" value="HEXAPEP_TRANSFERASES"/>
    <property type="match status" value="1"/>
</dbReference>
<dbReference type="Proteomes" id="UP000190080">
    <property type="component" value="Unassembled WGS sequence"/>
</dbReference>
<dbReference type="PANTHER" id="PTHR43300:SF10">
    <property type="entry name" value="2,3,4,5-TETRAHYDROPYRIDINE-2,6-DICARBOXYLATE N-ACETYLTRANSFERASE"/>
    <property type="match status" value="1"/>
</dbReference>